<feature type="domain" description="HTH marR-type" evidence="1">
    <location>
        <begin position="12"/>
        <end position="144"/>
    </location>
</feature>
<evidence type="ECO:0000313" key="3">
    <source>
        <dbReference type="Proteomes" id="UP001501237"/>
    </source>
</evidence>
<dbReference type="Gene3D" id="1.10.10.10">
    <property type="entry name" value="Winged helix-like DNA-binding domain superfamily/Winged helix DNA-binding domain"/>
    <property type="match status" value="1"/>
</dbReference>
<accession>A0ABP6QCL7</accession>
<dbReference type="PANTHER" id="PTHR33164:SF43">
    <property type="entry name" value="HTH-TYPE TRANSCRIPTIONAL REPRESSOR YETL"/>
    <property type="match status" value="1"/>
</dbReference>
<dbReference type="InterPro" id="IPR039422">
    <property type="entry name" value="MarR/SlyA-like"/>
</dbReference>
<dbReference type="InterPro" id="IPR036390">
    <property type="entry name" value="WH_DNA-bd_sf"/>
</dbReference>
<evidence type="ECO:0000313" key="2">
    <source>
        <dbReference type="EMBL" id="GAA3214213.1"/>
    </source>
</evidence>
<dbReference type="SUPFAM" id="SSF46785">
    <property type="entry name" value="Winged helix' DNA-binding domain"/>
    <property type="match status" value="1"/>
</dbReference>
<keyword evidence="3" id="KW-1185">Reference proteome</keyword>
<name>A0ABP6QCL7_9ACTN</name>
<dbReference type="EMBL" id="BAAAUV010000007">
    <property type="protein sequence ID" value="GAA3214213.1"/>
    <property type="molecule type" value="Genomic_DNA"/>
</dbReference>
<dbReference type="SMART" id="SM00347">
    <property type="entry name" value="HTH_MARR"/>
    <property type="match status" value="1"/>
</dbReference>
<dbReference type="PROSITE" id="PS50995">
    <property type="entry name" value="HTH_MARR_2"/>
    <property type="match status" value="1"/>
</dbReference>
<evidence type="ECO:0000259" key="1">
    <source>
        <dbReference type="PROSITE" id="PS50995"/>
    </source>
</evidence>
<comment type="caution">
    <text evidence="2">The sequence shown here is derived from an EMBL/GenBank/DDBJ whole genome shotgun (WGS) entry which is preliminary data.</text>
</comment>
<dbReference type="Proteomes" id="UP001501237">
    <property type="component" value="Unassembled WGS sequence"/>
</dbReference>
<proteinExistence type="predicted"/>
<dbReference type="InterPro" id="IPR036388">
    <property type="entry name" value="WH-like_DNA-bd_sf"/>
</dbReference>
<reference evidence="3" key="1">
    <citation type="journal article" date="2019" name="Int. J. Syst. Evol. Microbiol.">
        <title>The Global Catalogue of Microorganisms (GCM) 10K type strain sequencing project: providing services to taxonomists for standard genome sequencing and annotation.</title>
        <authorList>
            <consortium name="The Broad Institute Genomics Platform"/>
            <consortium name="The Broad Institute Genome Sequencing Center for Infectious Disease"/>
            <person name="Wu L."/>
            <person name="Ma J."/>
        </authorList>
    </citation>
    <scope>NUCLEOTIDE SEQUENCE [LARGE SCALE GENOMIC DNA]</scope>
    <source>
        <strain evidence="3">JCM 9377</strain>
    </source>
</reference>
<organism evidence="2 3">
    <name type="scientific">Actinocorallia longicatena</name>
    <dbReference type="NCBI Taxonomy" id="111803"/>
    <lineage>
        <taxon>Bacteria</taxon>
        <taxon>Bacillati</taxon>
        <taxon>Actinomycetota</taxon>
        <taxon>Actinomycetes</taxon>
        <taxon>Streptosporangiales</taxon>
        <taxon>Thermomonosporaceae</taxon>
        <taxon>Actinocorallia</taxon>
    </lineage>
</organism>
<dbReference type="InterPro" id="IPR000835">
    <property type="entry name" value="HTH_MarR-typ"/>
</dbReference>
<sequence length="158" mass="17334">MRMSEEQKTRNAVDSFQAVIGLALRLRNRMDERLRPDGLTTQQAALLTAVDHLGGPSLGEAAVFLGSTHQNVAQLVTALERKGMLSTEPDPADRRRRVLRTTTVSAAYWEARNAGDHAAVAGWFSALSEEELAVFRDLVVRLHRSQMSPPGKGENVAD</sequence>
<dbReference type="Pfam" id="PF12802">
    <property type="entry name" value="MarR_2"/>
    <property type="match status" value="1"/>
</dbReference>
<dbReference type="PANTHER" id="PTHR33164">
    <property type="entry name" value="TRANSCRIPTIONAL REGULATOR, MARR FAMILY"/>
    <property type="match status" value="1"/>
</dbReference>
<protein>
    <submittedName>
        <fullName evidence="2">MarR family transcriptional regulator</fullName>
    </submittedName>
</protein>
<gene>
    <name evidence="2" type="ORF">GCM10010468_34850</name>
</gene>